<evidence type="ECO:0000256" key="1">
    <source>
        <dbReference type="SAM" id="MobiDB-lite"/>
    </source>
</evidence>
<protein>
    <submittedName>
        <fullName evidence="2">Uncharacterized protein</fullName>
    </submittedName>
</protein>
<organism evidence="2 3">
    <name type="scientific">Setaria viridis</name>
    <name type="common">Green bristlegrass</name>
    <name type="synonym">Setaria italica subsp. viridis</name>
    <dbReference type="NCBI Taxonomy" id="4556"/>
    <lineage>
        <taxon>Eukaryota</taxon>
        <taxon>Viridiplantae</taxon>
        <taxon>Streptophyta</taxon>
        <taxon>Embryophyta</taxon>
        <taxon>Tracheophyta</taxon>
        <taxon>Spermatophyta</taxon>
        <taxon>Magnoliopsida</taxon>
        <taxon>Liliopsida</taxon>
        <taxon>Poales</taxon>
        <taxon>Poaceae</taxon>
        <taxon>PACMAD clade</taxon>
        <taxon>Panicoideae</taxon>
        <taxon>Panicodae</taxon>
        <taxon>Paniceae</taxon>
        <taxon>Cenchrinae</taxon>
        <taxon>Setaria</taxon>
    </lineage>
</organism>
<evidence type="ECO:0000313" key="2">
    <source>
        <dbReference type="EMBL" id="TKV92139.1"/>
    </source>
</evidence>
<evidence type="ECO:0000313" key="3">
    <source>
        <dbReference type="Proteomes" id="UP000298652"/>
    </source>
</evidence>
<dbReference type="AlphaFoldDB" id="A0A4U6STR2"/>
<feature type="region of interest" description="Disordered" evidence="1">
    <location>
        <begin position="46"/>
        <end position="123"/>
    </location>
</feature>
<feature type="compositionally biased region" description="Low complexity" evidence="1">
    <location>
        <begin position="21"/>
        <end position="32"/>
    </location>
</feature>
<name>A0A4U6STR2_SETVI</name>
<dbReference type="EMBL" id="CM016560">
    <property type="protein sequence ID" value="TKV92139.1"/>
    <property type="molecule type" value="Genomic_DNA"/>
</dbReference>
<feature type="compositionally biased region" description="Basic and acidic residues" evidence="1">
    <location>
        <begin position="60"/>
        <end position="71"/>
    </location>
</feature>
<dbReference type="Gramene" id="TKV92139">
    <property type="protein sequence ID" value="TKV92139"/>
    <property type="gene ID" value="SEVIR_9G144101v2"/>
</dbReference>
<accession>A0A4U6STR2</accession>
<feature type="region of interest" description="Disordered" evidence="1">
    <location>
        <begin position="1"/>
        <end position="33"/>
    </location>
</feature>
<dbReference type="Proteomes" id="UP000298652">
    <property type="component" value="Chromosome 9"/>
</dbReference>
<gene>
    <name evidence="2" type="ORF">SEVIR_9G144101v2</name>
</gene>
<reference evidence="2" key="1">
    <citation type="submission" date="2019-03" db="EMBL/GenBank/DDBJ databases">
        <title>WGS assembly of Setaria viridis.</title>
        <authorList>
            <person name="Huang P."/>
            <person name="Jenkins J."/>
            <person name="Grimwood J."/>
            <person name="Barry K."/>
            <person name="Healey A."/>
            <person name="Mamidi S."/>
            <person name="Sreedasyam A."/>
            <person name="Shu S."/>
            <person name="Feldman M."/>
            <person name="Wu J."/>
            <person name="Yu Y."/>
            <person name="Chen C."/>
            <person name="Johnson J."/>
            <person name="Rokhsar D."/>
            <person name="Baxter I."/>
            <person name="Schmutz J."/>
            <person name="Brutnell T."/>
            <person name="Kellogg E."/>
        </authorList>
    </citation>
    <scope>NUCLEOTIDE SEQUENCE [LARGE SCALE GENOMIC DNA]</scope>
</reference>
<keyword evidence="3" id="KW-1185">Reference proteome</keyword>
<proteinExistence type="predicted"/>
<feature type="compositionally biased region" description="Basic residues" evidence="1">
    <location>
        <begin position="94"/>
        <end position="108"/>
    </location>
</feature>
<sequence>MSSSASSLTRMCATSPPPRPAAASRSAASARTGVWPRALRAGLRSVGVRGDRGAGGAQEAVEHRRVGRLEGEAAPADNHGRIRAEGPGPPGRGRAARRRHWHRPHPRRAGAGFRVKPPEQTCS</sequence>